<feature type="transmembrane region" description="Helical" evidence="1">
    <location>
        <begin position="333"/>
        <end position="352"/>
    </location>
</feature>
<feature type="transmembrane region" description="Helical" evidence="1">
    <location>
        <begin position="359"/>
        <end position="377"/>
    </location>
</feature>
<dbReference type="EMBL" id="JBHTNZ010000008">
    <property type="protein sequence ID" value="MFD1461509.1"/>
    <property type="molecule type" value="Genomic_DNA"/>
</dbReference>
<dbReference type="Proteomes" id="UP001597340">
    <property type="component" value="Unassembled WGS sequence"/>
</dbReference>
<feature type="transmembrane region" description="Helical" evidence="1">
    <location>
        <begin position="209"/>
        <end position="233"/>
    </location>
</feature>
<evidence type="ECO:0000256" key="1">
    <source>
        <dbReference type="SAM" id="Phobius"/>
    </source>
</evidence>
<feature type="transmembrane region" description="Helical" evidence="1">
    <location>
        <begin position="180"/>
        <end position="197"/>
    </location>
</feature>
<feature type="transmembrane region" description="Helical" evidence="1">
    <location>
        <begin position="141"/>
        <end position="160"/>
    </location>
</feature>
<evidence type="ECO:0000313" key="3">
    <source>
        <dbReference type="Proteomes" id="UP001597340"/>
    </source>
</evidence>
<dbReference type="PANTHER" id="PTHR40033">
    <property type="entry name" value="NA(+)-MALATE SYMPORTER"/>
    <property type="match status" value="1"/>
</dbReference>
<feature type="transmembrane region" description="Helical" evidence="1">
    <location>
        <begin position="84"/>
        <end position="105"/>
    </location>
</feature>
<keyword evidence="1" id="KW-0812">Transmembrane</keyword>
<comment type="caution">
    <text evidence="2">The sequence shown here is derived from an EMBL/GenBank/DDBJ whole genome shotgun (WGS) entry which is preliminary data.</text>
</comment>
<feature type="transmembrane region" description="Helical" evidence="1">
    <location>
        <begin position="117"/>
        <end position="134"/>
    </location>
</feature>
<proteinExistence type="predicted"/>
<accession>A0ABW4DCX2</accession>
<organism evidence="2 3">
    <name type="scientific">Paenibacillus farraposensis</name>
    <dbReference type="NCBI Taxonomy" id="2807095"/>
    <lineage>
        <taxon>Bacteria</taxon>
        <taxon>Bacillati</taxon>
        <taxon>Bacillota</taxon>
        <taxon>Bacilli</taxon>
        <taxon>Bacillales</taxon>
        <taxon>Paenibacillaceae</taxon>
        <taxon>Paenibacillus</taxon>
    </lineage>
</organism>
<dbReference type="InterPro" id="IPR004679">
    <property type="entry name" value="2-OHcarboxylate_transport"/>
</dbReference>
<feature type="transmembrane region" description="Helical" evidence="1">
    <location>
        <begin position="389"/>
        <end position="408"/>
    </location>
</feature>
<evidence type="ECO:0000313" key="2">
    <source>
        <dbReference type="EMBL" id="MFD1461509.1"/>
    </source>
</evidence>
<keyword evidence="1" id="KW-0472">Membrane</keyword>
<dbReference type="RefSeq" id="WP_229523428.1">
    <property type="nucleotide sequence ID" value="NZ_JAFFQR010000019.1"/>
</dbReference>
<feature type="transmembrane region" description="Helical" evidence="1">
    <location>
        <begin position="485"/>
        <end position="505"/>
    </location>
</feature>
<feature type="transmembrane region" description="Helical" evidence="1">
    <location>
        <begin position="415"/>
        <end position="441"/>
    </location>
</feature>
<protein>
    <submittedName>
        <fullName evidence="2">2-hydroxycarboxylate transporter family protein</fullName>
    </submittedName>
</protein>
<feature type="transmembrane region" description="Helical" evidence="1">
    <location>
        <begin position="274"/>
        <end position="295"/>
    </location>
</feature>
<gene>
    <name evidence="2" type="ORF">ACFQ5D_08775</name>
</gene>
<sequence length="507" mass="54869">MWFLKTFKDYSEYFKIFFLQFSYPESSNENVLLQSLVNTCASDWFEDKTQIDHLGGDQVVTNHLQEAAELKLQPRTESKWQKVLNYKIGGVIPVGLYIPFMAVIYLLMNSGKLESDMPGAVSVMVLYGFILAEIGKRIPILKDIGGAAIMATFVPSYMVYAHLLPQSAIDSVTIFMDNTNFLYVYIAIVIAGSILGMNRELMIKAVVRLAVPLTIGSLLGTGVGLLTGVALGIPAYDTLFYILIPIMAGGVGEGAIPLSIGYAQILGSTQGEQFAMVIPAVMLGSLCAIILSGLMKKLGDRKPKLTGNGTLLKTGDSDVLGLAEDKNKKPLDLYQMAAGAILAIAFFMVGTLAAELVGLPGPIVMLFAAFLAKYFGWLPKFLEDGAQQMQRFFVIAVTYPLLLAVGVAKTPWEALISVISPAYFITIFVTVLTVVVSGYFAGKWMKMYPVEAAIITSTRCSQGGTGDVAILSAADRMVLMPFAQVSTRLGGAATVTLAIFLLRYLTH</sequence>
<reference evidence="3" key="1">
    <citation type="journal article" date="2019" name="Int. J. Syst. Evol. Microbiol.">
        <title>The Global Catalogue of Microorganisms (GCM) 10K type strain sequencing project: providing services to taxonomists for standard genome sequencing and annotation.</title>
        <authorList>
            <consortium name="The Broad Institute Genomics Platform"/>
            <consortium name="The Broad Institute Genome Sequencing Center for Infectious Disease"/>
            <person name="Wu L."/>
            <person name="Ma J."/>
        </authorList>
    </citation>
    <scope>NUCLEOTIDE SEQUENCE [LARGE SCALE GENOMIC DNA]</scope>
    <source>
        <strain evidence="3">CCM 9147</strain>
    </source>
</reference>
<keyword evidence="3" id="KW-1185">Reference proteome</keyword>
<name>A0ABW4DCX2_9BACL</name>
<dbReference type="PANTHER" id="PTHR40033:SF1">
    <property type="entry name" value="CITRATE-SODIUM SYMPORTER"/>
    <property type="match status" value="1"/>
</dbReference>
<dbReference type="Pfam" id="PF03390">
    <property type="entry name" value="2HCT"/>
    <property type="match status" value="1"/>
</dbReference>
<feature type="transmembrane region" description="Helical" evidence="1">
    <location>
        <begin position="239"/>
        <end position="262"/>
    </location>
</feature>
<keyword evidence="1" id="KW-1133">Transmembrane helix</keyword>